<organism evidence="1 2">
    <name type="scientific">Solanum commersonii</name>
    <name type="common">Commerson's wild potato</name>
    <name type="synonym">Commerson's nightshade</name>
    <dbReference type="NCBI Taxonomy" id="4109"/>
    <lineage>
        <taxon>Eukaryota</taxon>
        <taxon>Viridiplantae</taxon>
        <taxon>Streptophyta</taxon>
        <taxon>Embryophyta</taxon>
        <taxon>Tracheophyta</taxon>
        <taxon>Spermatophyta</taxon>
        <taxon>Magnoliopsida</taxon>
        <taxon>eudicotyledons</taxon>
        <taxon>Gunneridae</taxon>
        <taxon>Pentapetalae</taxon>
        <taxon>asterids</taxon>
        <taxon>lamiids</taxon>
        <taxon>Solanales</taxon>
        <taxon>Solanaceae</taxon>
        <taxon>Solanoideae</taxon>
        <taxon>Solaneae</taxon>
        <taxon>Solanum</taxon>
    </lineage>
</organism>
<evidence type="ECO:0000313" key="1">
    <source>
        <dbReference type="EMBL" id="KAG5610309.1"/>
    </source>
</evidence>
<protein>
    <submittedName>
        <fullName evidence="1">Uncharacterized protein</fullName>
    </submittedName>
</protein>
<name>A0A9J5ZD06_SOLCO</name>
<evidence type="ECO:0000313" key="2">
    <source>
        <dbReference type="Proteomes" id="UP000824120"/>
    </source>
</evidence>
<comment type="caution">
    <text evidence="1">The sequence shown here is derived from an EMBL/GenBank/DDBJ whole genome shotgun (WGS) entry which is preliminary data.</text>
</comment>
<keyword evidence="2" id="KW-1185">Reference proteome</keyword>
<dbReference type="Proteomes" id="UP000824120">
    <property type="component" value="Chromosome 4"/>
</dbReference>
<dbReference type="EMBL" id="JACXVP010000004">
    <property type="protein sequence ID" value="KAG5610309.1"/>
    <property type="molecule type" value="Genomic_DNA"/>
</dbReference>
<sequence length="79" mass="9104">MLDRVKLSPVWSTIIFSPPVESRVINEKHHIMLDQASMESTLLMQVQATQGRVLLLNPSYHDMVWTHQVKLPCRALYCA</sequence>
<gene>
    <name evidence="1" type="ORF">H5410_021590</name>
</gene>
<proteinExistence type="predicted"/>
<accession>A0A9J5ZD06</accession>
<dbReference type="AlphaFoldDB" id="A0A9J5ZD06"/>
<reference evidence="1 2" key="1">
    <citation type="submission" date="2020-09" db="EMBL/GenBank/DDBJ databases">
        <title>De no assembly of potato wild relative species, Solanum commersonii.</title>
        <authorList>
            <person name="Cho K."/>
        </authorList>
    </citation>
    <scope>NUCLEOTIDE SEQUENCE [LARGE SCALE GENOMIC DNA]</scope>
    <source>
        <strain evidence="1">LZ3.2</strain>
        <tissue evidence="1">Leaf</tissue>
    </source>
</reference>